<sequence length="207" mass="21073">MTTTSRSGRCRNGLLIGSLLATLVTGLTGCSDGGALGTTAGAATSGGASDGASSTPAPGSGSPSGSPSATAPADGKEVSSDVFTAHVPARWHLRSMISAAIVGFAPDGGAAAFNVVPAFGASVSDRRLISEADRDYGWSRKPRVEQPVFVDGQRMVHLSGPIGGGKRADYYVGIHADYEVSLDLETRRSAADQAAIADAILASWHWK</sequence>
<evidence type="ECO:0000313" key="3">
    <source>
        <dbReference type="EMBL" id="NYD43207.1"/>
    </source>
</evidence>
<dbReference type="Proteomes" id="UP000535511">
    <property type="component" value="Unassembled WGS sequence"/>
</dbReference>
<dbReference type="PROSITE" id="PS51257">
    <property type="entry name" value="PROKAR_LIPOPROTEIN"/>
    <property type="match status" value="1"/>
</dbReference>
<keyword evidence="4" id="KW-1185">Reference proteome</keyword>
<dbReference type="AlphaFoldDB" id="A0A7Y9JBV3"/>
<feature type="region of interest" description="Disordered" evidence="1">
    <location>
        <begin position="42"/>
        <end position="77"/>
    </location>
</feature>
<comment type="caution">
    <text evidence="3">The sequence shown here is derived from an EMBL/GenBank/DDBJ whole genome shotgun (WGS) entry which is preliminary data.</text>
</comment>
<dbReference type="RefSeq" id="WP_179664754.1">
    <property type="nucleotide sequence ID" value="NZ_JACCBG010000001.1"/>
</dbReference>
<dbReference type="EMBL" id="JACCBG010000001">
    <property type="protein sequence ID" value="NYD43207.1"/>
    <property type="molecule type" value="Genomic_DNA"/>
</dbReference>
<feature type="signal peptide" evidence="2">
    <location>
        <begin position="1"/>
        <end position="21"/>
    </location>
</feature>
<proteinExistence type="predicted"/>
<evidence type="ECO:0000256" key="1">
    <source>
        <dbReference type="SAM" id="MobiDB-lite"/>
    </source>
</evidence>
<evidence type="ECO:0008006" key="5">
    <source>
        <dbReference type="Google" id="ProtNLM"/>
    </source>
</evidence>
<feature type="compositionally biased region" description="Low complexity" evidence="1">
    <location>
        <begin position="42"/>
        <end position="73"/>
    </location>
</feature>
<gene>
    <name evidence="3" type="ORF">BJZ21_003290</name>
</gene>
<reference evidence="3 4" key="1">
    <citation type="submission" date="2020-07" db="EMBL/GenBank/DDBJ databases">
        <title>Sequencing the genomes of 1000 actinobacteria strains.</title>
        <authorList>
            <person name="Klenk H.-P."/>
        </authorList>
    </citation>
    <scope>NUCLEOTIDE SEQUENCE [LARGE SCALE GENOMIC DNA]</scope>
    <source>
        <strain evidence="3 4">DSM 21350</strain>
    </source>
</reference>
<evidence type="ECO:0000256" key="2">
    <source>
        <dbReference type="SAM" id="SignalP"/>
    </source>
</evidence>
<feature type="chain" id="PRO_5039285169" description="Lipoprotein LpqN" evidence="2">
    <location>
        <begin position="22"/>
        <end position="207"/>
    </location>
</feature>
<keyword evidence="2" id="KW-0732">Signal</keyword>
<accession>A0A7Y9JBV3</accession>
<name>A0A7Y9JBV3_9ACTN</name>
<evidence type="ECO:0000313" key="4">
    <source>
        <dbReference type="Proteomes" id="UP000535511"/>
    </source>
</evidence>
<protein>
    <recommendedName>
        <fullName evidence="5">Lipoprotein LpqN</fullName>
    </recommendedName>
</protein>
<organism evidence="3 4">
    <name type="scientific">Nocardioides panaciterrulae</name>
    <dbReference type="NCBI Taxonomy" id="661492"/>
    <lineage>
        <taxon>Bacteria</taxon>
        <taxon>Bacillati</taxon>
        <taxon>Actinomycetota</taxon>
        <taxon>Actinomycetes</taxon>
        <taxon>Propionibacteriales</taxon>
        <taxon>Nocardioidaceae</taxon>
        <taxon>Nocardioides</taxon>
    </lineage>
</organism>